<sequence length="412" mass="44625">MYWLSHKGDVPQADPPPATASQTGPSAVKTAEQIAGAGSDSHANPVTNTGDNGANAAAKPPEPVKQGDPPQAQGGTNGSVNAEPVSQAKPPEDGVVKLAFTGDVMWASKVEDLLKQNGYDYPYQEVKSYLESPDVTVANLETPVTTRGKAQTKDYIYRSSPQAMPAFAEAGFDVVNLANNHILDYGKDGLLDTIDQLKAANIQYVGAGKDIKEAYRPVIMEKNGLKIAFLGFSRVAEDKSWYATNTTPGVAQTYTTDLALEAIRNAKETADLVIVLAHWGVERQDKPAKEQTNLAHLYIDNGADLVVASHPHVLQSFEQYNGKWIAYSLGNFIFTTNNTSSTWETVIMNATCNKTKSCGIQLIPIFSKWAQPVKMTEEDGAKLFNRLSGISINAKIDTEGKLIPVEKQNQPR</sequence>
<evidence type="ECO:0000256" key="2">
    <source>
        <dbReference type="SAM" id="MobiDB-lite"/>
    </source>
</evidence>
<dbReference type="CDD" id="cd07381">
    <property type="entry name" value="MPP_CapA"/>
    <property type="match status" value="1"/>
</dbReference>
<keyword evidence="5" id="KW-1185">Reference proteome</keyword>
<reference evidence="4 5" key="1">
    <citation type="submission" date="2019-02" db="EMBL/GenBank/DDBJ databases">
        <title>Paenibacillus sp. nov., isolated from surface-sterilized tissue of Thalictrum simplex L.</title>
        <authorList>
            <person name="Tuo L."/>
        </authorList>
    </citation>
    <scope>NUCLEOTIDE SEQUENCE [LARGE SCALE GENOMIC DNA]</scope>
    <source>
        <strain evidence="4 5">N2SHLJ1</strain>
    </source>
</reference>
<protein>
    <submittedName>
        <fullName evidence="4">CapA family protein</fullName>
    </submittedName>
</protein>
<dbReference type="Gene3D" id="3.60.21.10">
    <property type="match status" value="1"/>
</dbReference>
<dbReference type="SUPFAM" id="SSF56300">
    <property type="entry name" value="Metallo-dependent phosphatases"/>
    <property type="match status" value="1"/>
</dbReference>
<dbReference type="AlphaFoldDB" id="A0A4Q9DYC6"/>
<comment type="similarity">
    <text evidence="1">Belongs to the CapA family.</text>
</comment>
<dbReference type="InterPro" id="IPR029052">
    <property type="entry name" value="Metallo-depent_PP-like"/>
</dbReference>
<gene>
    <name evidence="4" type="ORF">EYB31_04035</name>
</gene>
<organism evidence="4 5">
    <name type="scientific">Paenibacillus thalictri</name>
    <dbReference type="NCBI Taxonomy" id="2527873"/>
    <lineage>
        <taxon>Bacteria</taxon>
        <taxon>Bacillati</taxon>
        <taxon>Bacillota</taxon>
        <taxon>Bacilli</taxon>
        <taxon>Bacillales</taxon>
        <taxon>Paenibacillaceae</taxon>
        <taxon>Paenibacillus</taxon>
    </lineage>
</organism>
<dbReference type="SMART" id="SM00854">
    <property type="entry name" value="PGA_cap"/>
    <property type="match status" value="1"/>
</dbReference>
<evidence type="ECO:0000259" key="3">
    <source>
        <dbReference type="SMART" id="SM00854"/>
    </source>
</evidence>
<dbReference type="Proteomes" id="UP000293142">
    <property type="component" value="Unassembled WGS sequence"/>
</dbReference>
<evidence type="ECO:0000313" key="4">
    <source>
        <dbReference type="EMBL" id="TBL81405.1"/>
    </source>
</evidence>
<dbReference type="PANTHER" id="PTHR33393">
    <property type="entry name" value="POLYGLUTAMINE SYNTHESIS ACCESSORY PROTEIN RV0574C-RELATED"/>
    <property type="match status" value="1"/>
</dbReference>
<dbReference type="InterPro" id="IPR019079">
    <property type="entry name" value="Capsule_synth_CapA"/>
</dbReference>
<feature type="domain" description="Capsule synthesis protein CapA" evidence="3">
    <location>
        <begin position="97"/>
        <end position="336"/>
    </location>
</feature>
<feature type="region of interest" description="Disordered" evidence="2">
    <location>
        <begin position="1"/>
        <end position="91"/>
    </location>
</feature>
<accession>A0A4Q9DYC6</accession>
<name>A0A4Q9DYC6_9BACL</name>
<dbReference type="PANTHER" id="PTHR33393:SF13">
    <property type="entry name" value="PGA BIOSYNTHESIS PROTEIN CAPA"/>
    <property type="match status" value="1"/>
</dbReference>
<dbReference type="Pfam" id="PF09587">
    <property type="entry name" value="PGA_cap"/>
    <property type="match status" value="1"/>
</dbReference>
<comment type="caution">
    <text evidence="4">The sequence shown here is derived from an EMBL/GenBank/DDBJ whole genome shotgun (WGS) entry which is preliminary data.</text>
</comment>
<evidence type="ECO:0000256" key="1">
    <source>
        <dbReference type="ARBA" id="ARBA00005662"/>
    </source>
</evidence>
<evidence type="ECO:0000313" key="5">
    <source>
        <dbReference type="Proteomes" id="UP000293142"/>
    </source>
</evidence>
<dbReference type="InterPro" id="IPR052169">
    <property type="entry name" value="CW_Biosynth-Accessory"/>
</dbReference>
<proteinExistence type="inferred from homology"/>
<dbReference type="EMBL" id="SIRE01000003">
    <property type="protein sequence ID" value="TBL81405.1"/>
    <property type="molecule type" value="Genomic_DNA"/>
</dbReference>
<feature type="compositionally biased region" description="Low complexity" evidence="2">
    <location>
        <begin position="47"/>
        <end position="58"/>
    </location>
</feature>
<dbReference type="OrthoDB" id="9810906at2"/>